<feature type="transmembrane region" description="Helical" evidence="8">
    <location>
        <begin position="263"/>
        <end position="283"/>
    </location>
</feature>
<dbReference type="InterPro" id="IPR050366">
    <property type="entry name" value="BP-dependent_transpt_permease"/>
</dbReference>
<dbReference type="PANTHER" id="PTHR43386">
    <property type="entry name" value="OLIGOPEPTIDE TRANSPORT SYSTEM PERMEASE PROTEIN APPC"/>
    <property type="match status" value="1"/>
</dbReference>
<evidence type="ECO:0000259" key="9">
    <source>
        <dbReference type="PROSITE" id="PS50928"/>
    </source>
</evidence>
<comment type="subcellular location">
    <subcellularLocation>
        <location evidence="1 8">Cell membrane</location>
        <topology evidence="1 8">Multi-pass membrane protein</topology>
    </subcellularLocation>
</comment>
<evidence type="ECO:0000256" key="5">
    <source>
        <dbReference type="ARBA" id="ARBA00022989"/>
    </source>
</evidence>
<dbReference type="Pfam" id="PF12911">
    <property type="entry name" value="OppC_N"/>
    <property type="match status" value="1"/>
</dbReference>
<comment type="similarity">
    <text evidence="7">Belongs to the binding-protein-dependent transport system permease family. OppBC subfamily.</text>
</comment>
<feature type="transmembrane region" description="Helical" evidence="8">
    <location>
        <begin position="158"/>
        <end position="176"/>
    </location>
</feature>
<evidence type="ECO:0000256" key="6">
    <source>
        <dbReference type="ARBA" id="ARBA00023136"/>
    </source>
</evidence>
<feature type="transmembrane region" description="Helical" evidence="8">
    <location>
        <begin position="98"/>
        <end position="121"/>
    </location>
</feature>
<dbReference type="AlphaFoldDB" id="A0A537LXU6"/>
<dbReference type="EMBL" id="VBAI01000023">
    <property type="protein sequence ID" value="TMJ12457.1"/>
    <property type="molecule type" value="Genomic_DNA"/>
</dbReference>
<dbReference type="Gene3D" id="1.10.3720.10">
    <property type="entry name" value="MetI-like"/>
    <property type="match status" value="1"/>
</dbReference>
<keyword evidence="6 8" id="KW-0472">Membrane</keyword>
<gene>
    <name evidence="10" type="ORF">E6G98_02800</name>
</gene>
<dbReference type="NCBIfam" id="NF045474">
    <property type="entry name" value="Opp2C"/>
    <property type="match status" value="1"/>
</dbReference>
<dbReference type="InterPro" id="IPR053385">
    <property type="entry name" value="ABC_transport_permease"/>
</dbReference>
<evidence type="ECO:0000313" key="10">
    <source>
        <dbReference type="EMBL" id="TMJ12457.1"/>
    </source>
</evidence>
<name>A0A537LXU6_9BACT</name>
<evidence type="ECO:0000256" key="8">
    <source>
        <dbReference type="RuleBase" id="RU363032"/>
    </source>
</evidence>
<keyword evidence="5 8" id="KW-1133">Transmembrane helix</keyword>
<dbReference type="InterPro" id="IPR035906">
    <property type="entry name" value="MetI-like_sf"/>
</dbReference>
<evidence type="ECO:0000256" key="7">
    <source>
        <dbReference type="ARBA" id="ARBA00024202"/>
    </source>
</evidence>
<keyword evidence="3" id="KW-1003">Cell membrane</keyword>
<dbReference type="CDD" id="cd06261">
    <property type="entry name" value="TM_PBP2"/>
    <property type="match status" value="1"/>
</dbReference>
<evidence type="ECO:0000256" key="1">
    <source>
        <dbReference type="ARBA" id="ARBA00004651"/>
    </source>
</evidence>
<dbReference type="Pfam" id="PF00528">
    <property type="entry name" value="BPD_transp_1"/>
    <property type="match status" value="1"/>
</dbReference>
<feature type="transmembrane region" description="Helical" evidence="8">
    <location>
        <begin position="133"/>
        <end position="152"/>
    </location>
</feature>
<dbReference type="GO" id="GO:0005886">
    <property type="term" value="C:plasma membrane"/>
    <property type="evidence" value="ECO:0007669"/>
    <property type="project" value="UniProtKB-SubCell"/>
</dbReference>
<evidence type="ECO:0000256" key="4">
    <source>
        <dbReference type="ARBA" id="ARBA00022692"/>
    </source>
</evidence>
<protein>
    <submittedName>
        <fullName evidence="10">ABC transporter permease</fullName>
    </submittedName>
</protein>
<sequence>MDEQALAIPSVPAARAPSGYYTDAWRRLRRNRWAVLGMAVVGVFAVLAAGAPLLNLPDPITQDLNGRLLSPSRLHWLGTDDLGRDLLSRIIYGGRTSLTVGIVSVSIALAIGTLLGLVGGYYSGWAESVTMRLMDVMLAFPATLLAIFIVGIRGPGLNNAMLAIGVINIPIFARIVRGSVLRARQEDYVEAARALGASQVRIIGRHILPNTLAPVIVQTTLGVGSAVLEAAGLSFLGLGAQAPTPEWGAMLTNTREYLRDAPWAATFPGIAILLTVVGCNLLGDGLRDALDPRLRQ</sequence>
<comment type="caution">
    <text evidence="10">The sequence shown here is derived from an EMBL/GenBank/DDBJ whole genome shotgun (WGS) entry which is preliminary data.</text>
</comment>
<feature type="domain" description="ABC transmembrane type-1" evidence="9">
    <location>
        <begin position="94"/>
        <end position="283"/>
    </location>
</feature>
<accession>A0A537LXU6</accession>
<keyword evidence="4 8" id="KW-0812">Transmembrane</keyword>
<organism evidence="10 11">
    <name type="scientific">Candidatus Segetimicrobium genomatis</name>
    <dbReference type="NCBI Taxonomy" id="2569760"/>
    <lineage>
        <taxon>Bacteria</taxon>
        <taxon>Bacillati</taxon>
        <taxon>Candidatus Sysuimicrobiota</taxon>
        <taxon>Candidatus Sysuimicrobiia</taxon>
        <taxon>Candidatus Sysuimicrobiales</taxon>
        <taxon>Candidatus Segetimicrobiaceae</taxon>
        <taxon>Candidatus Segetimicrobium</taxon>
    </lineage>
</organism>
<proteinExistence type="inferred from homology"/>
<evidence type="ECO:0000313" key="11">
    <source>
        <dbReference type="Proteomes" id="UP000315217"/>
    </source>
</evidence>
<feature type="transmembrane region" description="Helical" evidence="8">
    <location>
        <begin position="33"/>
        <end position="54"/>
    </location>
</feature>
<dbReference type="SUPFAM" id="SSF161098">
    <property type="entry name" value="MetI-like"/>
    <property type="match status" value="1"/>
</dbReference>
<dbReference type="InterPro" id="IPR000515">
    <property type="entry name" value="MetI-like"/>
</dbReference>
<reference evidence="10 11" key="1">
    <citation type="journal article" date="2019" name="Nat. Microbiol.">
        <title>Mediterranean grassland soil C-N compound turnover is dependent on rainfall and depth, and is mediated by genomically divergent microorganisms.</title>
        <authorList>
            <person name="Diamond S."/>
            <person name="Andeer P.F."/>
            <person name="Li Z."/>
            <person name="Crits-Christoph A."/>
            <person name="Burstein D."/>
            <person name="Anantharaman K."/>
            <person name="Lane K.R."/>
            <person name="Thomas B.C."/>
            <person name="Pan C."/>
            <person name="Northen T.R."/>
            <person name="Banfield J.F."/>
        </authorList>
    </citation>
    <scope>NUCLEOTIDE SEQUENCE [LARGE SCALE GENOMIC DNA]</scope>
    <source>
        <strain evidence="10">NP_1</strain>
    </source>
</reference>
<dbReference type="InterPro" id="IPR025966">
    <property type="entry name" value="OppC_N"/>
</dbReference>
<evidence type="ECO:0000256" key="3">
    <source>
        <dbReference type="ARBA" id="ARBA00022475"/>
    </source>
</evidence>
<dbReference type="GO" id="GO:0055085">
    <property type="term" value="P:transmembrane transport"/>
    <property type="evidence" value="ECO:0007669"/>
    <property type="project" value="InterPro"/>
</dbReference>
<dbReference type="PANTHER" id="PTHR43386:SF1">
    <property type="entry name" value="D,D-DIPEPTIDE TRANSPORT SYSTEM PERMEASE PROTEIN DDPC-RELATED"/>
    <property type="match status" value="1"/>
</dbReference>
<dbReference type="Proteomes" id="UP000315217">
    <property type="component" value="Unassembled WGS sequence"/>
</dbReference>
<dbReference type="PROSITE" id="PS50928">
    <property type="entry name" value="ABC_TM1"/>
    <property type="match status" value="1"/>
</dbReference>
<evidence type="ECO:0000256" key="2">
    <source>
        <dbReference type="ARBA" id="ARBA00022448"/>
    </source>
</evidence>
<keyword evidence="2 8" id="KW-0813">Transport</keyword>